<sequence length="84" mass="9434">MEKGFVSIFNFFAVLPSLVGSKILETIRFYFETDLKSSPFQKVFTGESSIVVNTANRRKEVLNFLGVPTSVFFSSISEIQDWGG</sequence>
<dbReference type="EMBL" id="NPDV01000006">
    <property type="protein sequence ID" value="PJZ53686.1"/>
    <property type="molecule type" value="Genomic_DNA"/>
</dbReference>
<name>A0A2M9YQ72_9LEPT</name>
<gene>
    <name evidence="2" type="ORF">CH376_14460</name>
    <name evidence="1" type="ORF">CH380_08850</name>
</gene>
<dbReference type="Proteomes" id="UP000232188">
    <property type="component" value="Unassembled WGS sequence"/>
</dbReference>
<protein>
    <submittedName>
        <fullName evidence="1">Uncharacterized protein</fullName>
    </submittedName>
</protein>
<evidence type="ECO:0000313" key="1">
    <source>
        <dbReference type="EMBL" id="PJZ53686.1"/>
    </source>
</evidence>
<proteinExistence type="predicted"/>
<dbReference type="EMBL" id="NPDU01000037">
    <property type="protein sequence ID" value="PJZ61219.1"/>
    <property type="molecule type" value="Genomic_DNA"/>
</dbReference>
<reference evidence="3 4" key="1">
    <citation type="submission" date="2017-07" db="EMBL/GenBank/DDBJ databases">
        <title>Leptospira spp. isolated from tropical soils.</title>
        <authorList>
            <person name="Thibeaux R."/>
            <person name="Iraola G."/>
            <person name="Ferres I."/>
            <person name="Bierque E."/>
            <person name="Girault D."/>
            <person name="Soupe-Gilbert M.-E."/>
            <person name="Picardeau M."/>
            <person name="Goarant C."/>
        </authorList>
    </citation>
    <scope>NUCLEOTIDE SEQUENCE [LARGE SCALE GENOMIC DNA]</scope>
    <source>
        <strain evidence="1 4">FH2-B-C1</strain>
        <strain evidence="2 3">FH2-B-D1</strain>
    </source>
</reference>
<accession>A0A2M9YQ72</accession>
<dbReference type="AlphaFoldDB" id="A0A2M9YQ72"/>
<comment type="caution">
    <text evidence="1">The sequence shown here is derived from an EMBL/GenBank/DDBJ whole genome shotgun (WGS) entry which is preliminary data.</text>
</comment>
<evidence type="ECO:0000313" key="3">
    <source>
        <dbReference type="Proteomes" id="UP000232149"/>
    </source>
</evidence>
<evidence type="ECO:0000313" key="2">
    <source>
        <dbReference type="EMBL" id="PJZ61219.1"/>
    </source>
</evidence>
<organism evidence="1 4">
    <name type="scientific">Leptospira adleri</name>
    <dbReference type="NCBI Taxonomy" id="2023186"/>
    <lineage>
        <taxon>Bacteria</taxon>
        <taxon>Pseudomonadati</taxon>
        <taxon>Spirochaetota</taxon>
        <taxon>Spirochaetia</taxon>
        <taxon>Leptospirales</taxon>
        <taxon>Leptospiraceae</taxon>
        <taxon>Leptospira</taxon>
    </lineage>
</organism>
<keyword evidence="3" id="KW-1185">Reference proteome</keyword>
<dbReference type="Proteomes" id="UP000232149">
    <property type="component" value="Unassembled WGS sequence"/>
</dbReference>
<evidence type="ECO:0000313" key="4">
    <source>
        <dbReference type="Proteomes" id="UP000232188"/>
    </source>
</evidence>